<accession>A0AAW0XMQ6</accession>
<evidence type="ECO:0000313" key="2">
    <source>
        <dbReference type="Proteomes" id="UP001445076"/>
    </source>
</evidence>
<feature type="non-terminal residue" evidence="1">
    <location>
        <position position="1"/>
    </location>
</feature>
<dbReference type="EMBL" id="JARKIK010000033">
    <property type="protein sequence ID" value="KAK8740588.1"/>
    <property type="molecule type" value="Genomic_DNA"/>
</dbReference>
<keyword evidence="2" id="KW-1185">Reference proteome</keyword>
<dbReference type="AlphaFoldDB" id="A0AAW0XMQ6"/>
<name>A0AAW0XMQ6_CHEQU</name>
<reference evidence="1 2" key="1">
    <citation type="journal article" date="2024" name="BMC Genomics">
        <title>Genome assembly of redclaw crayfish (Cherax quadricarinatus) provides insights into its immune adaptation and hypoxia tolerance.</title>
        <authorList>
            <person name="Liu Z."/>
            <person name="Zheng J."/>
            <person name="Li H."/>
            <person name="Fang K."/>
            <person name="Wang S."/>
            <person name="He J."/>
            <person name="Zhou D."/>
            <person name="Weng S."/>
            <person name="Chi M."/>
            <person name="Gu Z."/>
            <person name="He J."/>
            <person name="Li F."/>
            <person name="Wang M."/>
        </authorList>
    </citation>
    <scope>NUCLEOTIDE SEQUENCE [LARGE SCALE GENOMIC DNA]</scope>
    <source>
        <strain evidence="1">ZL_2023a</strain>
    </source>
</reference>
<gene>
    <name evidence="1" type="ORF">OTU49_002985</name>
</gene>
<organism evidence="1 2">
    <name type="scientific">Cherax quadricarinatus</name>
    <name type="common">Australian red claw crayfish</name>
    <dbReference type="NCBI Taxonomy" id="27406"/>
    <lineage>
        <taxon>Eukaryota</taxon>
        <taxon>Metazoa</taxon>
        <taxon>Ecdysozoa</taxon>
        <taxon>Arthropoda</taxon>
        <taxon>Crustacea</taxon>
        <taxon>Multicrustacea</taxon>
        <taxon>Malacostraca</taxon>
        <taxon>Eumalacostraca</taxon>
        <taxon>Eucarida</taxon>
        <taxon>Decapoda</taxon>
        <taxon>Pleocyemata</taxon>
        <taxon>Astacidea</taxon>
        <taxon>Parastacoidea</taxon>
        <taxon>Parastacidae</taxon>
        <taxon>Cherax</taxon>
    </lineage>
</organism>
<sequence length="219" mass="23796">SYSVADGEGCGYDVYTDVRVCHPGGDPPSHYTSPPTTMDDTAPLILWLLVNKQQHATSEGESGEDAGVKQLVSVPMWPHWTAREVQVALLKTLDMGHTIYGHSIVRVRDAHGALVPLTPTTLKSTPVQPLLLEICPAYQDGSGEGETTELPPSFRKTVQDIVTRFETRLAVVEAGVGGLQGKRAAQLEAELQRLQDTLSFMSRRLDLTRAPAWVTGGHT</sequence>
<protein>
    <submittedName>
        <fullName evidence="1">Uncharacterized protein</fullName>
    </submittedName>
</protein>
<evidence type="ECO:0000313" key="1">
    <source>
        <dbReference type="EMBL" id="KAK8740588.1"/>
    </source>
</evidence>
<comment type="caution">
    <text evidence="1">The sequence shown here is derived from an EMBL/GenBank/DDBJ whole genome shotgun (WGS) entry which is preliminary data.</text>
</comment>
<dbReference type="Proteomes" id="UP001445076">
    <property type="component" value="Unassembled WGS sequence"/>
</dbReference>
<proteinExistence type="predicted"/>